<protein>
    <recommendedName>
        <fullName evidence="4 11">Guanylate kinase</fullName>
        <ecNumber evidence="3 11">2.7.4.8</ecNumber>
    </recommendedName>
    <alternativeName>
        <fullName evidence="9 11">GMP kinase</fullName>
    </alternativeName>
</protein>
<dbReference type="GO" id="GO:0005524">
    <property type="term" value="F:ATP binding"/>
    <property type="evidence" value="ECO:0007669"/>
    <property type="project" value="UniProtKB-UniRule"/>
</dbReference>
<dbReference type="GO" id="GO:0005829">
    <property type="term" value="C:cytosol"/>
    <property type="evidence" value="ECO:0007669"/>
    <property type="project" value="TreeGrafter"/>
</dbReference>
<comment type="function">
    <text evidence="1 11">Essential for recycling GMP and indirectly, cGMP.</text>
</comment>
<evidence type="ECO:0000256" key="9">
    <source>
        <dbReference type="ARBA" id="ARBA00030128"/>
    </source>
</evidence>
<keyword evidence="11" id="KW-0963">Cytoplasm</keyword>
<evidence type="ECO:0000313" key="13">
    <source>
        <dbReference type="EMBL" id="ADL07784.1"/>
    </source>
</evidence>
<dbReference type="PANTHER" id="PTHR23117:SF13">
    <property type="entry name" value="GUANYLATE KINASE"/>
    <property type="match status" value="1"/>
</dbReference>
<dbReference type="STRING" id="555079.Toce_1022"/>
<feature type="binding site" evidence="11">
    <location>
        <begin position="12"/>
        <end position="19"/>
    </location>
    <ligand>
        <name>ATP</name>
        <dbReference type="ChEBI" id="CHEBI:30616"/>
    </ligand>
</feature>
<dbReference type="InterPro" id="IPR027417">
    <property type="entry name" value="P-loop_NTPase"/>
</dbReference>
<dbReference type="InterPro" id="IPR008144">
    <property type="entry name" value="Guanylate_kin-like_dom"/>
</dbReference>
<gene>
    <name evidence="11" type="primary">gmk</name>
    <name evidence="13" type="ordered locus">Toce_1022</name>
</gene>
<evidence type="ECO:0000256" key="11">
    <source>
        <dbReference type="HAMAP-Rule" id="MF_00328"/>
    </source>
</evidence>
<evidence type="ECO:0000256" key="8">
    <source>
        <dbReference type="ARBA" id="ARBA00022840"/>
    </source>
</evidence>
<dbReference type="FunFam" id="3.30.63.10:FF:000002">
    <property type="entry name" value="Guanylate kinase 1"/>
    <property type="match status" value="1"/>
</dbReference>
<dbReference type="SUPFAM" id="SSF52540">
    <property type="entry name" value="P-loop containing nucleoside triphosphate hydrolases"/>
    <property type="match status" value="1"/>
</dbReference>
<dbReference type="InterPro" id="IPR008145">
    <property type="entry name" value="GK/Ca_channel_bsu"/>
</dbReference>
<evidence type="ECO:0000313" key="14">
    <source>
        <dbReference type="Proteomes" id="UP000000272"/>
    </source>
</evidence>
<evidence type="ECO:0000256" key="3">
    <source>
        <dbReference type="ARBA" id="ARBA00012961"/>
    </source>
</evidence>
<evidence type="ECO:0000259" key="12">
    <source>
        <dbReference type="PROSITE" id="PS50052"/>
    </source>
</evidence>
<keyword evidence="6 11" id="KW-0547">Nucleotide-binding</keyword>
<comment type="subcellular location">
    <subcellularLocation>
        <location evidence="11">Cytoplasm</location>
    </subcellularLocation>
</comment>
<dbReference type="PROSITE" id="PS00856">
    <property type="entry name" value="GUANYLATE_KINASE_1"/>
    <property type="match status" value="1"/>
</dbReference>
<dbReference type="Proteomes" id="UP000000272">
    <property type="component" value="Chromosome"/>
</dbReference>
<comment type="catalytic activity">
    <reaction evidence="10 11">
        <text>GMP + ATP = GDP + ADP</text>
        <dbReference type="Rhea" id="RHEA:20780"/>
        <dbReference type="ChEBI" id="CHEBI:30616"/>
        <dbReference type="ChEBI" id="CHEBI:58115"/>
        <dbReference type="ChEBI" id="CHEBI:58189"/>
        <dbReference type="ChEBI" id="CHEBI:456216"/>
        <dbReference type="EC" id="2.7.4.8"/>
    </reaction>
</comment>
<comment type="similarity">
    <text evidence="2 11">Belongs to the guanylate kinase family.</text>
</comment>
<dbReference type="AlphaFoldDB" id="D9S307"/>
<dbReference type="NCBIfam" id="TIGR03263">
    <property type="entry name" value="guanyl_kin"/>
    <property type="match status" value="1"/>
</dbReference>
<dbReference type="OrthoDB" id="9808150at2"/>
<accession>D9S307</accession>
<dbReference type="KEGG" id="toc:Toce_1022"/>
<dbReference type="Pfam" id="PF00625">
    <property type="entry name" value="Guanylate_kin"/>
    <property type="match status" value="1"/>
</dbReference>
<keyword evidence="8 11" id="KW-0067">ATP-binding</keyword>
<dbReference type="RefSeq" id="WP_013275824.1">
    <property type="nucleotide sequence ID" value="NC_014377.1"/>
</dbReference>
<dbReference type="eggNOG" id="COG0194">
    <property type="taxonomic scope" value="Bacteria"/>
</dbReference>
<proteinExistence type="inferred from homology"/>
<evidence type="ECO:0000256" key="6">
    <source>
        <dbReference type="ARBA" id="ARBA00022741"/>
    </source>
</evidence>
<keyword evidence="7 11" id="KW-0418">Kinase</keyword>
<dbReference type="EC" id="2.7.4.8" evidence="3 11"/>
<keyword evidence="5 11" id="KW-0808">Transferase</keyword>
<reference evidence="13 14" key="1">
    <citation type="journal article" date="2010" name="Stand. Genomic Sci.">
        <title>Complete genome sequence of Thermosediminibacter oceani type strain (JW/IW-1228P).</title>
        <authorList>
            <person name="Pitluck S."/>
            <person name="Yasawong M."/>
            <person name="Munk C."/>
            <person name="Nolan M."/>
            <person name="Lapidus A."/>
            <person name="Lucas S."/>
            <person name="Glavina Del Rio T."/>
            <person name="Tice H."/>
            <person name="Cheng J.F."/>
            <person name="Bruce D."/>
            <person name="Detter C."/>
            <person name="Tapia R."/>
            <person name="Han C."/>
            <person name="Goodwin L."/>
            <person name="Liolios K."/>
            <person name="Ivanova N."/>
            <person name="Mavromatis K."/>
            <person name="Mikhailova N."/>
            <person name="Pati A."/>
            <person name="Chen A."/>
            <person name="Palaniappan K."/>
            <person name="Land M."/>
            <person name="Hauser L."/>
            <person name="Chang Y.J."/>
            <person name="Jeffries C.D."/>
            <person name="Rohde M."/>
            <person name="Spring S."/>
            <person name="Sikorski J."/>
            <person name="Goker M."/>
            <person name="Woyke T."/>
            <person name="Bristow J."/>
            <person name="Eisen J.A."/>
            <person name="Markowitz V."/>
            <person name="Hugenholtz P."/>
            <person name="Kyrpides N.C."/>
            <person name="Klenk H.P."/>
        </authorList>
    </citation>
    <scope>NUCLEOTIDE SEQUENCE [LARGE SCALE GENOMIC DNA]</scope>
    <source>
        <strain evidence="14">ATCC BAA-1034 / DSM 16646 / JW/IW-1228P</strain>
    </source>
</reference>
<dbReference type="GO" id="GO:0004385">
    <property type="term" value="F:GMP kinase activity"/>
    <property type="evidence" value="ECO:0007669"/>
    <property type="project" value="UniProtKB-UniRule"/>
</dbReference>
<dbReference type="SMART" id="SM00072">
    <property type="entry name" value="GuKc"/>
    <property type="match status" value="1"/>
</dbReference>
<dbReference type="CDD" id="cd00071">
    <property type="entry name" value="GMPK"/>
    <property type="match status" value="1"/>
</dbReference>
<dbReference type="Gene3D" id="3.30.63.10">
    <property type="entry name" value="Guanylate Kinase phosphate binding domain"/>
    <property type="match status" value="1"/>
</dbReference>
<evidence type="ECO:0000256" key="10">
    <source>
        <dbReference type="ARBA" id="ARBA00048594"/>
    </source>
</evidence>
<evidence type="ECO:0000256" key="2">
    <source>
        <dbReference type="ARBA" id="ARBA00005790"/>
    </source>
</evidence>
<sequence>MPKKGMLIVLSGPSGAGKGTLCNLLLQRRPELALSVSVTTRPPRPGEVHGVNYFFTDRENFEQMIRKGEFLEWARVYNNYYGTPRKFVEEQLEAGKDVILEIDIQGAKQVKENCPDAVFIFILPPDIEELKNRIKKRGSETEESFNLRIKSAEEELKAITNYDYAVVNDDLKAAVEKLESIIIAERCRVLRNMDLIQFKAPGGD</sequence>
<evidence type="ECO:0000256" key="4">
    <source>
        <dbReference type="ARBA" id="ARBA00016296"/>
    </source>
</evidence>
<dbReference type="InterPro" id="IPR017665">
    <property type="entry name" value="Guanylate_kinase"/>
</dbReference>
<dbReference type="PROSITE" id="PS50052">
    <property type="entry name" value="GUANYLATE_KINASE_2"/>
    <property type="match status" value="1"/>
</dbReference>
<evidence type="ECO:0000256" key="7">
    <source>
        <dbReference type="ARBA" id="ARBA00022777"/>
    </source>
</evidence>
<dbReference type="PANTHER" id="PTHR23117">
    <property type="entry name" value="GUANYLATE KINASE-RELATED"/>
    <property type="match status" value="1"/>
</dbReference>
<dbReference type="HOGENOM" id="CLU_001715_1_2_9"/>
<feature type="domain" description="Guanylate kinase-like" evidence="12">
    <location>
        <begin position="5"/>
        <end position="183"/>
    </location>
</feature>
<dbReference type="Gene3D" id="3.40.50.300">
    <property type="entry name" value="P-loop containing nucleotide triphosphate hydrolases"/>
    <property type="match status" value="1"/>
</dbReference>
<keyword evidence="14" id="KW-1185">Reference proteome</keyword>
<dbReference type="EMBL" id="CP002131">
    <property type="protein sequence ID" value="ADL07784.1"/>
    <property type="molecule type" value="Genomic_DNA"/>
</dbReference>
<dbReference type="HAMAP" id="MF_00328">
    <property type="entry name" value="Guanylate_kinase"/>
    <property type="match status" value="1"/>
</dbReference>
<name>D9S307_THEOJ</name>
<organism evidence="13 14">
    <name type="scientific">Thermosediminibacter oceani (strain ATCC BAA-1034 / DSM 16646 / JW/IW-1228P)</name>
    <dbReference type="NCBI Taxonomy" id="555079"/>
    <lineage>
        <taxon>Bacteria</taxon>
        <taxon>Bacillati</taxon>
        <taxon>Bacillota</taxon>
        <taxon>Clostridia</taxon>
        <taxon>Thermosediminibacterales</taxon>
        <taxon>Thermosediminibacteraceae</taxon>
        <taxon>Thermosediminibacter</taxon>
    </lineage>
</organism>
<dbReference type="InterPro" id="IPR020590">
    <property type="entry name" value="Guanylate_kinase_CS"/>
</dbReference>
<evidence type="ECO:0000256" key="1">
    <source>
        <dbReference type="ARBA" id="ARBA00003531"/>
    </source>
</evidence>
<evidence type="ECO:0000256" key="5">
    <source>
        <dbReference type="ARBA" id="ARBA00022679"/>
    </source>
</evidence>